<dbReference type="KEGG" id="mgot:MgSA37_03951"/>
<reference evidence="1 2" key="1">
    <citation type="submission" date="2015-12" db="EMBL/GenBank/DDBJ databases">
        <title>Genome sequence of Mucilaginibacter gotjawali.</title>
        <authorList>
            <person name="Lee J.S."/>
            <person name="Lee K.C."/>
            <person name="Kim K.K."/>
            <person name="Lee B.W."/>
        </authorList>
    </citation>
    <scope>NUCLEOTIDE SEQUENCE [LARGE SCALE GENOMIC DNA]</scope>
    <source>
        <strain evidence="1 2">SA3-7</strain>
    </source>
</reference>
<evidence type="ECO:0000313" key="2">
    <source>
        <dbReference type="Proteomes" id="UP000218263"/>
    </source>
</evidence>
<dbReference type="EMBL" id="AP017313">
    <property type="protein sequence ID" value="BAU55759.1"/>
    <property type="molecule type" value="Genomic_DNA"/>
</dbReference>
<sequence length="52" mass="5827">MINIIGKTPLSFNEMDFEMFIKEIPIFPSGICGNNTFLPGSQNNANFIKKFG</sequence>
<dbReference type="Proteomes" id="UP000218263">
    <property type="component" value="Chromosome"/>
</dbReference>
<name>A0A0X8X500_9SPHI</name>
<proteinExistence type="predicted"/>
<gene>
    <name evidence="1" type="ORF">MgSA37_03951</name>
</gene>
<accession>A0A0X8X500</accession>
<protein>
    <submittedName>
        <fullName evidence="1">Uncharacterized protein</fullName>
    </submittedName>
</protein>
<keyword evidence="2" id="KW-1185">Reference proteome</keyword>
<dbReference type="AlphaFoldDB" id="A0A0X8X500"/>
<organism evidence="1 2">
    <name type="scientific">Mucilaginibacter gotjawali</name>
    <dbReference type="NCBI Taxonomy" id="1550579"/>
    <lineage>
        <taxon>Bacteria</taxon>
        <taxon>Pseudomonadati</taxon>
        <taxon>Bacteroidota</taxon>
        <taxon>Sphingobacteriia</taxon>
        <taxon>Sphingobacteriales</taxon>
        <taxon>Sphingobacteriaceae</taxon>
        <taxon>Mucilaginibacter</taxon>
    </lineage>
</organism>
<evidence type="ECO:0000313" key="1">
    <source>
        <dbReference type="EMBL" id="BAU55759.1"/>
    </source>
</evidence>